<accession>A0ABP0JQQ0</accession>
<feature type="chain" id="PRO_5045029198" evidence="1">
    <location>
        <begin position="21"/>
        <end position="606"/>
    </location>
</feature>
<gene>
    <name evidence="3" type="ORF">SCF082_LOCUS13342</name>
    <name evidence="4" type="ORF">SCF082_LOCUS13457</name>
</gene>
<feature type="domain" description="Amine oxidase" evidence="2">
    <location>
        <begin position="56"/>
        <end position="416"/>
    </location>
</feature>
<organism evidence="3 5">
    <name type="scientific">Durusdinium trenchii</name>
    <dbReference type="NCBI Taxonomy" id="1381693"/>
    <lineage>
        <taxon>Eukaryota</taxon>
        <taxon>Sar</taxon>
        <taxon>Alveolata</taxon>
        <taxon>Dinophyceae</taxon>
        <taxon>Suessiales</taxon>
        <taxon>Symbiodiniaceae</taxon>
        <taxon>Durusdinium</taxon>
    </lineage>
</organism>
<protein>
    <submittedName>
        <fullName evidence="3">Polyenoic fatty acid isomerase (PFI)</fullName>
    </submittedName>
</protein>
<dbReference type="SUPFAM" id="SSF51905">
    <property type="entry name" value="FAD/NAD(P)-binding domain"/>
    <property type="match status" value="1"/>
</dbReference>
<evidence type="ECO:0000256" key="1">
    <source>
        <dbReference type="SAM" id="SignalP"/>
    </source>
</evidence>
<reference evidence="3 5" key="1">
    <citation type="submission" date="2024-02" db="EMBL/GenBank/DDBJ databases">
        <authorList>
            <person name="Chen Y."/>
            <person name="Shah S."/>
            <person name="Dougan E. K."/>
            <person name="Thang M."/>
            <person name="Chan C."/>
        </authorList>
    </citation>
    <scope>NUCLEOTIDE SEQUENCE [LARGE SCALE GENOMIC DNA]</scope>
</reference>
<sequence length="606" mass="68872">MPRVVEFLFAWLLHNHLALAARIAGSDHLQLHEARAGPFKKSDRIAIVGAGPGGVHMASRLKQLGYTQTTLLERSDRVGGKSLTIYLNETGECVQKQDPETGKVDTTSCVAHEMGTCFLHNGYHTIRDLVDEYGLTQIVAPEGRAMFSHYAKDQYHSQTMQEFVTASIMDGIKKGTITVPVWAVTQKLKVLVALVSAVKRYNDLHEEIFGKVEFSMPERLSENNLRRIDMTFLEFLEKNDLHALSGFLMFAHAAQGYGYVTTIPAFYGLWWISPELLNGYVQMSFHQQLEKYLLFGTNPVSKISEAMMGSGVQDLVRWLVGGTADVVARTTTMLPEGYQKIWTTIAEKDALDVRFGVEILNIDRKLNDPTAPVKIKYRQDGKLVYEDYDFLIYTAPHVHAKKYVKDVTPEEERIFDSLNSFVLATTLYTSAPVVDYTDDTERPIMYSADKMSGPKADGSWYADRYDDIIFGEVYNPEVQVRVGYQFYENFCPTGEEMLCDSDRTPNQKSIMRTAPTVLEKFKEELEKQQVKDVTILRQFPWPYFHHFSGEAIQQGMPWDLVQLQGQHKTWWIGASASFESVHDVTNYNLMLLKMYLGARVESGRVS</sequence>
<keyword evidence="1" id="KW-0732">Signal</keyword>
<dbReference type="PRINTS" id="PR00419">
    <property type="entry name" value="ADXRDTASE"/>
</dbReference>
<dbReference type="Gene3D" id="1.10.405.20">
    <property type="match status" value="1"/>
</dbReference>
<evidence type="ECO:0000259" key="2">
    <source>
        <dbReference type="Pfam" id="PF01593"/>
    </source>
</evidence>
<dbReference type="Pfam" id="PF01593">
    <property type="entry name" value="Amino_oxidase"/>
    <property type="match status" value="1"/>
</dbReference>
<evidence type="ECO:0000313" key="4">
    <source>
        <dbReference type="EMBL" id="CAK9017050.1"/>
    </source>
</evidence>
<dbReference type="Gene3D" id="3.30.70.1990">
    <property type="match status" value="1"/>
</dbReference>
<comment type="caution">
    <text evidence="3">The sequence shown here is derived from an EMBL/GenBank/DDBJ whole genome shotgun (WGS) entry which is preliminary data.</text>
</comment>
<keyword evidence="5" id="KW-1185">Reference proteome</keyword>
<dbReference type="EMBL" id="CAXAMM010008335">
    <property type="protein sequence ID" value="CAK9017050.1"/>
    <property type="molecule type" value="Genomic_DNA"/>
</dbReference>
<name>A0ABP0JQQ0_9DINO</name>
<evidence type="ECO:0000313" key="3">
    <source>
        <dbReference type="EMBL" id="CAK9016795.1"/>
    </source>
</evidence>
<keyword evidence="3" id="KW-0413">Isomerase</keyword>
<dbReference type="GO" id="GO:0016853">
    <property type="term" value="F:isomerase activity"/>
    <property type="evidence" value="ECO:0007669"/>
    <property type="project" value="UniProtKB-KW"/>
</dbReference>
<dbReference type="Gene3D" id="3.50.50.60">
    <property type="entry name" value="FAD/NAD(P)-binding domain"/>
    <property type="match status" value="1"/>
</dbReference>
<dbReference type="EMBL" id="CAXAMM010008224">
    <property type="protein sequence ID" value="CAK9016795.1"/>
    <property type="molecule type" value="Genomic_DNA"/>
</dbReference>
<feature type="signal peptide" evidence="1">
    <location>
        <begin position="1"/>
        <end position="20"/>
    </location>
</feature>
<dbReference type="InterPro" id="IPR002937">
    <property type="entry name" value="Amino_oxidase"/>
</dbReference>
<dbReference type="Proteomes" id="UP001642464">
    <property type="component" value="Unassembled WGS sequence"/>
</dbReference>
<proteinExistence type="predicted"/>
<dbReference type="InterPro" id="IPR036188">
    <property type="entry name" value="FAD/NAD-bd_sf"/>
</dbReference>
<evidence type="ECO:0000313" key="5">
    <source>
        <dbReference type="Proteomes" id="UP001642464"/>
    </source>
</evidence>